<feature type="region of interest" description="Disordered" evidence="4">
    <location>
        <begin position="51"/>
        <end position="79"/>
    </location>
</feature>
<feature type="compositionally biased region" description="Low complexity" evidence="4">
    <location>
        <begin position="425"/>
        <end position="437"/>
    </location>
</feature>
<gene>
    <name evidence="5" type="ORF">D9Q98_010202</name>
</gene>
<feature type="repeat" description="PPR" evidence="3">
    <location>
        <begin position="190"/>
        <end position="224"/>
    </location>
</feature>
<feature type="compositionally biased region" description="Pro residues" evidence="4">
    <location>
        <begin position="56"/>
        <end position="66"/>
    </location>
</feature>
<feature type="repeat" description="PPR" evidence="3">
    <location>
        <begin position="225"/>
        <end position="259"/>
    </location>
</feature>
<dbReference type="InterPro" id="IPR011990">
    <property type="entry name" value="TPR-like_helical_dom_sf"/>
</dbReference>
<feature type="repeat" description="PPR" evidence="3">
    <location>
        <begin position="150"/>
        <end position="180"/>
    </location>
</feature>
<evidence type="ECO:0000256" key="3">
    <source>
        <dbReference type="PROSITE-ProRule" id="PRU00708"/>
    </source>
</evidence>
<dbReference type="NCBIfam" id="TIGR00756">
    <property type="entry name" value="PPR"/>
    <property type="match status" value="5"/>
</dbReference>
<feature type="compositionally biased region" description="Low complexity" evidence="4">
    <location>
        <begin position="445"/>
        <end position="454"/>
    </location>
</feature>
<evidence type="ECO:0000256" key="4">
    <source>
        <dbReference type="SAM" id="MobiDB-lite"/>
    </source>
</evidence>
<dbReference type="PANTHER" id="PTHR47447">
    <property type="entry name" value="OS03G0856100 PROTEIN"/>
    <property type="match status" value="1"/>
</dbReference>
<reference evidence="5" key="2">
    <citation type="submission" date="2020-11" db="EMBL/GenBank/DDBJ databases">
        <authorList>
            <person name="Cecchin M."/>
            <person name="Marcolungo L."/>
            <person name="Rossato M."/>
            <person name="Girolomoni L."/>
            <person name="Cosentino E."/>
            <person name="Cuine S."/>
            <person name="Li-Beisson Y."/>
            <person name="Delledonne M."/>
            <person name="Ballottari M."/>
        </authorList>
    </citation>
    <scope>NUCLEOTIDE SEQUENCE</scope>
    <source>
        <strain evidence="5">211/11P</strain>
        <tissue evidence="5">Whole cell</tissue>
    </source>
</reference>
<dbReference type="InterPro" id="IPR002885">
    <property type="entry name" value="PPR_rpt"/>
</dbReference>
<feature type="region of interest" description="Disordered" evidence="4">
    <location>
        <begin position="402"/>
        <end position="460"/>
    </location>
</feature>
<dbReference type="Pfam" id="PF13041">
    <property type="entry name" value="PPR_2"/>
    <property type="match status" value="2"/>
</dbReference>
<dbReference type="Pfam" id="PF01535">
    <property type="entry name" value="PPR"/>
    <property type="match status" value="1"/>
</dbReference>
<dbReference type="PROSITE" id="PS51375">
    <property type="entry name" value="PPR"/>
    <property type="match status" value="5"/>
</dbReference>
<proteinExistence type="inferred from homology"/>
<reference evidence="5" key="1">
    <citation type="journal article" date="2019" name="Plant J.">
        <title>Chlorella vulgaris genome assembly and annotation reveals the molecular basis for metabolic acclimation to high light conditions.</title>
        <authorList>
            <person name="Cecchin M."/>
            <person name="Marcolungo L."/>
            <person name="Rossato M."/>
            <person name="Girolomoni L."/>
            <person name="Cosentino E."/>
            <person name="Cuine S."/>
            <person name="Li-Beisson Y."/>
            <person name="Delledonne M."/>
            <person name="Ballottari M."/>
        </authorList>
    </citation>
    <scope>NUCLEOTIDE SEQUENCE</scope>
    <source>
        <strain evidence="5">211/11P</strain>
    </source>
</reference>
<accession>A0A9D4YWF9</accession>
<name>A0A9D4YWF9_CHLVU</name>
<comment type="caution">
    <text evidence="5">The sequence shown here is derived from an EMBL/GenBank/DDBJ whole genome shotgun (WGS) entry which is preliminary data.</text>
</comment>
<sequence length="479" mass="50089">MLAPPARDLASSGLQRSGRLACYGQPPGGVLMNPGTFYVPVVYWGSPPAAPLQTSEPPPPLPPPESPLWGPGAGAKQQQPCDEPILAMDTLKARIMGAAPEDVKAIIAGVQFVPRAAAFTSLIQMAAKSKQPQKAVEVFESMSAVNVKPNTFSYSALISALARAGRWKDAERYFNELAEQAEHDQDMQPNTVTYAALISAYEKGGQLDKALAAFDRQLTADVAPDLITYSSLISACERSGQLRKAAELLDQMHGTGLVGGHQLYHGLLAACQAAGQWELALEVFLGLQCATVRPTAHTINLLLGALSGAGQVAHALCLLREALRHHYAIPASSFNSVLQLLVSGGDWRAAMAVWQAMQLARVQPDTTTATLLLSAAMHGGSQALAAQLASEFVMRGLLQQPMQQAGPGSNRSADSQSGSYALPPGSQHSGGSAAAAGMRLRQVRSSSGSNSSSSTGGGMGPYSVAASFSPTCSAMSPRC</sequence>
<feature type="compositionally biased region" description="Polar residues" evidence="4">
    <location>
        <begin position="402"/>
        <end position="419"/>
    </location>
</feature>
<keyword evidence="6" id="KW-1185">Reference proteome</keyword>
<feature type="repeat" description="PPR" evidence="3">
    <location>
        <begin position="330"/>
        <end position="364"/>
    </location>
</feature>
<evidence type="ECO:0000313" key="6">
    <source>
        <dbReference type="Proteomes" id="UP001055712"/>
    </source>
</evidence>
<dbReference type="EMBL" id="SIDB01000008">
    <property type="protein sequence ID" value="KAI3429891.1"/>
    <property type="molecule type" value="Genomic_DNA"/>
</dbReference>
<dbReference type="SUPFAM" id="SSF48452">
    <property type="entry name" value="TPR-like"/>
    <property type="match status" value="1"/>
</dbReference>
<dbReference type="Gene3D" id="1.25.40.10">
    <property type="entry name" value="Tetratricopeptide repeat domain"/>
    <property type="match status" value="3"/>
</dbReference>
<protein>
    <submittedName>
        <fullName evidence="5">Uncharacterized protein</fullName>
    </submittedName>
</protein>
<dbReference type="OrthoDB" id="424777at2759"/>
<feature type="repeat" description="PPR" evidence="3">
    <location>
        <begin position="115"/>
        <end position="149"/>
    </location>
</feature>
<evidence type="ECO:0000313" key="5">
    <source>
        <dbReference type="EMBL" id="KAI3429891.1"/>
    </source>
</evidence>
<dbReference type="AlphaFoldDB" id="A0A9D4YWF9"/>
<organism evidence="5 6">
    <name type="scientific">Chlorella vulgaris</name>
    <name type="common">Green alga</name>
    <dbReference type="NCBI Taxonomy" id="3077"/>
    <lineage>
        <taxon>Eukaryota</taxon>
        <taxon>Viridiplantae</taxon>
        <taxon>Chlorophyta</taxon>
        <taxon>core chlorophytes</taxon>
        <taxon>Trebouxiophyceae</taxon>
        <taxon>Chlorellales</taxon>
        <taxon>Chlorellaceae</taxon>
        <taxon>Chlorella clade</taxon>
        <taxon>Chlorella</taxon>
    </lineage>
</organism>
<evidence type="ECO:0000256" key="2">
    <source>
        <dbReference type="ARBA" id="ARBA00022737"/>
    </source>
</evidence>
<dbReference type="Proteomes" id="UP001055712">
    <property type="component" value="Unassembled WGS sequence"/>
</dbReference>
<keyword evidence="2" id="KW-0677">Repeat</keyword>
<comment type="similarity">
    <text evidence="1">Belongs to the PPR family. P subfamily.</text>
</comment>
<dbReference type="PANTHER" id="PTHR47447:SF17">
    <property type="entry name" value="OS12G0638900 PROTEIN"/>
    <property type="match status" value="1"/>
</dbReference>
<evidence type="ECO:0000256" key="1">
    <source>
        <dbReference type="ARBA" id="ARBA00007626"/>
    </source>
</evidence>